<organism evidence="2 3">
    <name type="scientific">Rhodococcus pyridinivorans AK37</name>
    <dbReference type="NCBI Taxonomy" id="1114960"/>
    <lineage>
        <taxon>Bacteria</taxon>
        <taxon>Bacillati</taxon>
        <taxon>Actinomycetota</taxon>
        <taxon>Actinomycetes</taxon>
        <taxon>Mycobacteriales</taxon>
        <taxon>Nocardiaceae</taxon>
        <taxon>Rhodococcus</taxon>
    </lineage>
</organism>
<name>H0JW31_9NOCA</name>
<evidence type="ECO:0000313" key="3">
    <source>
        <dbReference type="Proteomes" id="UP000005064"/>
    </source>
</evidence>
<feature type="compositionally biased region" description="Low complexity" evidence="1">
    <location>
        <begin position="54"/>
        <end position="73"/>
    </location>
</feature>
<evidence type="ECO:0000256" key="1">
    <source>
        <dbReference type="SAM" id="MobiDB-lite"/>
    </source>
</evidence>
<evidence type="ECO:0000313" key="2">
    <source>
        <dbReference type="EMBL" id="EHK81582.1"/>
    </source>
</evidence>
<feature type="compositionally biased region" description="Low complexity" evidence="1">
    <location>
        <begin position="31"/>
        <end position="45"/>
    </location>
</feature>
<comment type="caution">
    <text evidence="2">The sequence shown here is derived from an EMBL/GenBank/DDBJ whole genome shotgun (WGS) entry which is preliminary data.</text>
</comment>
<protein>
    <submittedName>
        <fullName evidence="2">Uncharacterized protein</fullName>
    </submittedName>
</protein>
<accession>H0JW31</accession>
<sequence length="101" mass="10451">MPLTAAMTGLEMWCLTTPAKPQWAVSGGVTPSGPSVPRASRSAPPQKTAPPAPVSTTTRTSRSSSARSQASPSAWCTSALMLLAALGRLMVTSRTCSRFST</sequence>
<reference evidence="2 3" key="1">
    <citation type="submission" date="2011-12" db="EMBL/GenBank/DDBJ databases">
        <authorList>
            <person name="Kriszt B."/>
            <person name="Tancsics A."/>
            <person name="Cserhati M."/>
            <person name="Toth A."/>
            <person name="Nagy I."/>
            <person name="Horvath B."/>
            <person name="Tamura T."/>
            <person name="Kukolya J."/>
            <person name="Szoboszlay S."/>
        </authorList>
    </citation>
    <scope>NUCLEOTIDE SEQUENCE [LARGE SCALE GENOMIC DNA]</scope>
    <source>
        <strain evidence="2 3">AK37</strain>
    </source>
</reference>
<dbReference type="AlphaFoldDB" id="H0JW31"/>
<proteinExistence type="predicted"/>
<dbReference type="Proteomes" id="UP000005064">
    <property type="component" value="Unassembled WGS sequence"/>
</dbReference>
<dbReference type="EMBL" id="AHBW01000054">
    <property type="protein sequence ID" value="EHK81582.1"/>
    <property type="molecule type" value="Genomic_DNA"/>
</dbReference>
<gene>
    <name evidence="2" type="ORF">AK37_19518</name>
</gene>
<feature type="region of interest" description="Disordered" evidence="1">
    <location>
        <begin position="24"/>
        <end position="73"/>
    </location>
</feature>